<evidence type="ECO:0000256" key="3">
    <source>
        <dbReference type="ARBA" id="ARBA00023315"/>
    </source>
</evidence>
<comment type="pathway">
    <text evidence="1">Lipid metabolism.</text>
</comment>
<dbReference type="Proteomes" id="UP000198607">
    <property type="component" value="Unassembled WGS sequence"/>
</dbReference>
<name>A0A1G7VWS8_9RHOO</name>
<dbReference type="InterPro" id="IPR002123">
    <property type="entry name" value="Plipid/glycerol_acylTrfase"/>
</dbReference>
<keyword evidence="6" id="KW-1185">Reference proteome</keyword>
<dbReference type="EMBL" id="FNCY01000001">
    <property type="protein sequence ID" value="SDG63889.1"/>
    <property type="molecule type" value="Genomic_DNA"/>
</dbReference>
<dbReference type="GO" id="GO:0003841">
    <property type="term" value="F:1-acylglycerol-3-phosphate O-acyltransferase activity"/>
    <property type="evidence" value="ECO:0007669"/>
    <property type="project" value="TreeGrafter"/>
</dbReference>
<evidence type="ECO:0000256" key="2">
    <source>
        <dbReference type="ARBA" id="ARBA00022679"/>
    </source>
</evidence>
<dbReference type="GO" id="GO:0006654">
    <property type="term" value="P:phosphatidic acid biosynthetic process"/>
    <property type="evidence" value="ECO:0007669"/>
    <property type="project" value="TreeGrafter"/>
</dbReference>
<evidence type="ECO:0000313" key="6">
    <source>
        <dbReference type="Proteomes" id="UP000198607"/>
    </source>
</evidence>
<proteinExistence type="predicted"/>
<evidence type="ECO:0000256" key="1">
    <source>
        <dbReference type="ARBA" id="ARBA00005189"/>
    </source>
</evidence>
<sequence>MCSALASWVLRLIGWQAVLVPPPGPKSVIMFYPHTSNWDFPLGVLFKARFGFDVHWAGKDTLFRFPLRRLLLWLGGVPINRRERTGMIGQMVARFAESDSFHLCIAPEGTRKKTDHLKTGFYRLSLAAGVPLGLAFADYRTKRVGIERWVVLSGDEAADLALLQAFYSDKQAFDSAKAGDIAFRRD</sequence>
<dbReference type="SUPFAM" id="SSF69593">
    <property type="entry name" value="Glycerol-3-phosphate (1)-acyltransferase"/>
    <property type="match status" value="1"/>
</dbReference>
<evidence type="ECO:0000259" key="4">
    <source>
        <dbReference type="SMART" id="SM00563"/>
    </source>
</evidence>
<evidence type="ECO:0000313" key="5">
    <source>
        <dbReference type="EMBL" id="SDG63889.1"/>
    </source>
</evidence>
<keyword evidence="2 5" id="KW-0808">Transferase</keyword>
<dbReference type="RefSeq" id="WP_091932397.1">
    <property type="nucleotide sequence ID" value="NZ_FNCY01000001.1"/>
</dbReference>
<dbReference type="Pfam" id="PF01553">
    <property type="entry name" value="Acyltransferase"/>
    <property type="match status" value="1"/>
</dbReference>
<dbReference type="PANTHER" id="PTHR10434">
    <property type="entry name" value="1-ACYL-SN-GLYCEROL-3-PHOSPHATE ACYLTRANSFERASE"/>
    <property type="match status" value="1"/>
</dbReference>
<gene>
    <name evidence="5" type="ORF">SAMN05660652_00325</name>
</gene>
<reference evidence="5 6" key="1">
    <citation type="submission" date="2016-10" db="EMBL/GenBank/DDBJ databases">
        <authorList>
            <person name="de Groot N.N."/>
        </authorList>
    </citation>
    <scope>NUCLEOTIDE SEQUENCE [LARGE SCALE GENOMIC DNA]</scope>
    <source>
        <strain evidence="5 6">DSM 5885</strain>
    </source>
</reference>
<accession>A0A1G7VWS8</accession>
<organism evidence="5 6">
    <name type="scientific">Propionivibrio dicarboxylicus</name>
    <dbReference type="NCBI Taxonomy" id="83767"/>
    <lineage>
        <taxon>Bacteria</taxon>
        <taxon>Pseudomonadati</taxon>
        <taxon>Pseudomonadota</taxon>
        <taxon>Betaproteobacteria</taxon>
        <taxon>Rhodocyclales</taxon>
        <taxon>Rhodocyclaceae</taxon>
        <taxon>Propionivibrio</taxon>
    </lineage>
</organism>
<feature type="domain" description="Phospholipid/glycerol acyltransferase" evidence="4">
    <location>
        <begin position="28"/>
        <end position="137"/>
    </location>
</feature>
<dbReference type="PANTHER" id="PTHR10434:SF9">
    <property type="entry name" value="PHOSPHOLIPID_GLYCEROL ACYLTRANSFERASE DOMAIN-CONTAINING PROTEIN"/>
    <property type="match status" value="1"/>
</dbReference>
<dbReference type="AlphaFoldDB" id="A0A1G7VWS8"/>
<keyword evidence="3 5" id="KW-0012">Acyltransferase</keyword>
<dbReference type="OrthoDB" id="9796839at2"/>
<dbReference type="STRING" id="83767.SAMN05660652_00325"/>
<dbReference type="SMART" id="SM00563">
    <property type="entry name" value="PlsC"/>
    <property type="match status" value="1"/>
</dbReference>
<protein>
    <submittedName>
        <fullName evidence="5">Acyltransferase</fullName>
    </submittedName>
</protein>